<dbReference type="InterPro" id="IPR000249">
    <property type="entry name" value="BMC_dom"/>
</dbReference>
<evidence type="ECO:0000256" key="2">
    <source>
        <dbReference type="ARBA" id="ARBA00024322"/>
    </source>
</evidence>
<protein>
    <submittedName>
        <fullName evidence="7">BMC domain-containing protein</fullName>
    </submittedName>
</protein>
<gene>
    <name evidence="7" type="ORF">QFI66_009780</name>
</gene>
<dbReference type="InterPro" id="IPR044872">
    <property type="entry name" value="CcmK/CsoS1_BMC"/>
</dbReference>
<organism evidence="7 8">
    <name type="scientific">Raoultella scottii</name>
    <dbReference type="NCBI Taxonomy" id="3040937"/>
    <lineage>
        <taxon>Bacteria</taxon>
        <taxon>Pseudomonadati</taxon>
        <taxon>Pseudomonadota</taxon>
        <taxon>Gammaproteobacteria</taxon>
        <taxon>Enterobacterales</taxon>
        <taxon>Enterobacteriaceae</taxon>
        <taxon>Klebsiella/Raoultella group</taxon>
        <taxon>Raoultella</taxon>
    </lineage>
</organism>
<evidence type="ECO:0000313" key="8">
    <source>
        <dbReference type="Proteomes" id="UP001334005"/>
    </source>
</evidence>
<evidence type="ECO:0000259" key="6">
    <source>
        <dbReference type="PROSITE" id="PS51930"/>
    </source>
</evidence>
<dbReference type="CDD" id="cd07045">
    <property type="entry name" value="BMC_CcmK_like"/>
    <property type="match status" value="1"/>
</dbReference>
<evidence type="ECO:0000313" key="7">
    <source>
        <dbReference type="EMBL" id="MEK0248393.1"/>
    </source>
</evidence>
<comment type="caution">
    <text evidence="7">The sequence shown here is derived from an EMBL/GenBank/DDBJ whole genome shotgun (WGS) entry which is preliminary data.</text>
</comment>
<dbReference type="SMART" id="SM00877">
    <property type="entry name" value="BMC"/>
    <property type="match status" value="1"/>
</dbReference>
<dbReference type="Gene3D" id="3.30.70.1710">
    <property type="match status" value="1"/>
</dbReference>
<dbReference type="RefSeq" id="WP_095104073.1">
    <property type="nucleotide sequence ID" value="NZ_JARXNH020000053.1"/>
</dbReference>
<comment type="subcellular location">
    <subcellularLocation>
        <location evidence="2">Bacterial microcompartment</location>
    </subcellularLocation>
</comment>
<evidence type="ECO:0000256" key="4">
    <source>
        <dbReference type="PROSITE-ProRule" id="PRU01278"/>
    </source>
</evidence>
<proteinExistence type="inferred from homology"/>
<sequence>MKSLGVIETRGLVAAIQAVDAACKAAGVSCIGYRKIGSGLVSVCFEGEISAIHTAIERGVEVVAAGQVVGSLVIARPERSVVDALGKLKGRPSRPAAKIDAPLPVEEEKDAAEPTAQYPAQPAPGQTEDKNAAQRKGKKA</sequence>
<dbReference type="Proteomes" id="UP001334005">
    <property type="component" value="Unassembled WGS sequence"/>
</dbReference>
<dbReference type="Pfam" id="PF00936">
    <property type="entry name" value="BMC"/>
    <property type="match status" value="1"/>
</dbReference>
<keyword evidence="3" id="KW-1283">Bacterial microcompartment</keyword>
<dbReference type="SUPFAM" id="SSF143414">
    <property type="entry name" value="CcmK-like"/>
    <property type="match status" value="1"/>
</dbReference>
<feature type="domain" description="BMC" evidence="6">
    <location>
        <begin position="3"/>
        <end position="86"/>
    </location>
</feature>
<comment type="similarity">
    <text evidence="4">Belongs to the bacterial microcompartments protein family.</text>
</comment>
<accession>A0ABU8Z4V9</accession>
<dbReference type="EMBL" id="JARXNH020000053">
    <property type="protein sequence ID" value="MEK0248393.1"/>
    <property type="molecule type" value="Genomic_DNA"/>
</dbReference>
<dbReference type="InterPro" id="IPR037233">
    <property type="entry name" value="CcmK-like_sf"/>
</dbReference>
<reference evidence="7 8" key="1">
    <citation type="submission" date="2024-03" db="EMBL/GenBank/DDBJ databases">
        <title>Two novel Raoultella species associated with bleeding cankers of broadleaf hosts, Raoultella scottia sp. nov. and Raoultella lignicola sp. nov.</title>
        <authorList>
            <person name="Brady C.L."/>
        </authorList>
    </citation>
    <scope>NUCLEOTIDE SEQUENCE [LARGE SCALE GENOMIC DNA]</scope>
    <source>
        <strain evidence="7 8">BAC 10a-01-01</strain>
    </source>
</reference>
<keyword evidence="8" id="KW-1185">Reference proteome</keyword>
<name>A0ABU8Z4V9_9ENTR</name>
<evidence type="ECO:0000256" key="3">
    <source>
        <dbReference type="ARBA" id="ARBA00024446"/>
    </source>
</evidence>
<comment type="pathway">
    <text evidence="1">Polyol metabolism; 1,2-propanediol degradation.</text>
</comment>
<dbReference type="InterPro" id="IPR050575">
    <property type="entry name" value="BMC_shell"/>
</dbReference>
<evidence type="ECO:0000256" key="1">
    <source>
        <dbReference type="ARBA" id="ARBA00004836"/>
    </source>
</evidence>
<dbReference type="PANTHER" id="PTHR33941:SF11">
    <property type="entry name" value="BACTERIAL MICROCOMPARTMENT SHELL PROTEIN PDUJ"/>
    <property type="match status" value="1"/>
</dbReference>
<evidence type="ECO:0000256" key="5">
    <source>
        <dbReference type="SAM" id="MobiDB-lite"/>
    </source>
</evidence>
<dbReference type="PROSITE" id="PS51930">
    <property type="entry name" value="BMC_2"/>
    <property type="match status" value="1"/>
</dbReference>
<dbReference type="PANTHER" id="PTHR33941">
    <property type="entry name" value="PROPANEDIOL UTILIZATION PROTEIN PDUA"/>
    <property type="match status" value="1"/>
</dbReference>
<feature type="region of interest" description="Disordered" evidence="5">
    <location>
        <begin position="90"/>
        <end position="140"/>
    </location>
</feature>